<reference evidence="9" key="1">
    <citation type="submission" date="2020-09" db="EMBL/GenBank/DDBJ databases">
        <title>Complete genome sequencing of Faecalibacillus intestinalis strain 14EGH31.</title>
        <authorList>
            <person name="Sakamoto M."/>
            <person name="Murakami T."/>
            <person name="Mori H."/>
        </authorList>
    </citation>
    <scope>NUCLEOTIDE SEQUENCE [LARGE SCALE GENOMIC DNA]</scope>
    <source>
        <strain evidence="9">14EGH31</strain>
    </source>
</reference>
<gene>
    <name evidence="8" type="ORF">Fi14EGH31_05560</name>
</gene>
<evidence type="ECO:0000256" key="6">
    <source>
        <dbReference type="ARBA" id="ARBA00023136"/>
    </source>
</evidence>
<dbReference type="PANTHER" id="PTHR42810">
    <property type="entry name" value="PURINE PERMEASE C1399.01C-RELATED"/>
    <property type="match status" value="1"/>
</dbReference>
<evidence type="ECO:0008006" key="10">
    <source>
        <dbReference type="Google" id="ProtNLM"/>
    </source>
</evidence>
<evidence type="ECO:0000256" key="1">
    <source>
        <dbReference type="ARBA" id="ARBA00004141"/>
    </source>
</evidence>
<name>A0A7I8DZY8_9FIRM</name>
<dbReference type="Pfam" id="PF00860">
    <property type="entry name" value="Xan_ur_permease"/>
    <property type="match status" value="1"/>
</dbReference>
<feature type="transmembrane region" description="Helical" evidence="7">
    <location>
        <begin position="78"/>
        <end position="95"/>
    </location>
</feature>
<evidence type="ECO:0000313" key="9">
    <source>
        <dbReference type="Proteomes" id="UP000593842"/>
    </source>
</evidence>
<evidence type="ECO:0000313" key="8">
    <source>
        <dbReference type="EMBL" id="BCL56844.1"/>
    </source>
</evidence>
<dbReference type="AlphaFoldDB" id="A0A7I8DZY8"/>
<dbReference type="InterPro" id="IPR006043">
    <property type="entry name" value="NCS2"/>
</dbReference>
<proteinExistence type="inferred from homology"/>
<accession>A0A7I8DZY8</accession>
<comment type="similarity">
    <text evidence="2">Belongs to the nucleobase:cation symporter-2 (NCS2) (TC 2.A.40) family.</text>
</comment>
<evidence type="ECO:0000256" key="2">
    <source>
        <dbReference type="ARBA" id="ARBA00008821"/>
    </source>
</evidence>
<keyword evidence="4 7" id="KW-0812">Transmembrane</keyword>
<keyword evidence="3" id="KW-0813">Transport</keyword>
<dbReference type="KEGG" id="fit:Fi14EGH31_05560"/>
<evidence type="ECO:0000256" key="4">
    <source>
        <dbReference type="ARBA" id="ARBA00022692"/>
    </source>
</evidence>
<organism evidence="8 9">
    <name type="scientific">Faecalibacillus intestinalis</name>
    <dbReference type="NCBI Taxonomy" id="1982626"/>
    <lineage>
        <taxon>Bacteria</taxon>
        <taxon>Bacillati</taxon>
        <taxon>Bacillota</taxon>
        <taxon>Erysipelotrichia</taxon>
        <taxon>Erysipelotrichales</taxon>
        <taxon>Coprobacillaceae</taxon>
        <taxon>Faecalibacillus</taxon>
    </lineage>
</organism>
<feature type="transmembrane region" description="Helical" evidence="7">
    <location>
        <begin position="21"/>
        <end position="43"/>
    </location>
</feature>
<protein>
    <recommendedName>
        <fullName evidence="10">Xanthine permease</fullName>
    </recommendedName>
</protein>
<evidence type="ECO:0000256" key="3">
    <source>
        <dbReference type="ARBA" id="ARBA00022448"/>
    </source>
</evidence>
<feature type="transmembrane region" description="Helical" evidence="7">
    <location>
        <begin position="101"/>
        <end position="122"/>
    </location>
</feature>
<keyword evidence="5 7" id="KW-1133">Transmembrane helix</keyword>
<dbReference type="EMBL" id="AP024085">
    <property type="protein sequence ID" value="BCL56844.1"/>
    <property type="molecule type" value="Genomic_DNA"/>
</dbReference>
<keyword evidence="6 7" id="KW-0472">Membrane</keyword>
<dbReference type="GO" id="GO:0042907">
    <property type="term" value="F:xanthine transmembrane transporter activity"/>
    <property type="evidence" value="ECO:0007669"/>
    <property type="project" value="TreeGrafter"/>
</dbReference>
<dbReference type="GO" id="GO:0005886">
    <property type="term" value="C:plasma membrane"/>
    <property type="evidence" value="ECO:0007669"/>
    <property type="project" value="TreeGrafter"/>
</dbReference>
<evidence type="ECO:0000256" key="5">
    <source>
        <dbReference type="ARBA" id="ARBA00022989"/>
    </source>
</evidence>
<dbReference type="PANTHER" id="PTHR42810:SF2">
    <property type="entry name" value="PURINE PERMEASE C1399.01C-RELATED"/>
    <property type="match status" value="1"/>
</dbReference>
<sequence>MENLYKLDGKVPILKAILFGLKHILAMFVANLSPITLIGLASSLKQTEIAFLLQNAMFIAGIVTLIQLYPIWKIGPRLPIVMSVSFNFVAILTYVGATYGYASAMGAVLIGGLIEGCLGLLARY</sequence>
<feature type="transmembrane region" description="Helical" evidence="7">
    <location>
        <begin position="49"/>
        <end position="71"/>
    </location>
</feature>
<dbReference type="Proteomes" id="UP000593842">
    <property type="component" value="Chromosome"/>
</dbReference>
<comment type="subcellular location">
    <subcellularLocation>
        <location evidence="1">Membrane</location>
        <topology evidence="1">Multi-pass membrane protein</topology>
    </subcellularLocation>
</comment>
<evidence type="ECO:0000256" key="7">
    <source>
        <dbReference type="SAM" id="Phobius"/>
    </source>
</evidence>